<protein>
    <submittedName>
        <fullName evidence="1">Uncharacterized protein</fullName>
    </submittedName>
</protein>
<dbReference type="EMBL" id="AVOT02085385">
    <property type="protein sequence ID" value="MBW0569973.1"/>
    <property type="molecule type" value="Genomic_DNA"/>
</dbReference>
<evidence type="ECO:0000313" key="1">
    <source>
        <dbReference type="EMBL" id="MBW0569973.1"/>
    </source>
</evidence>
<name>A0A9Q3PQ28_9BASI</name>
<reference evidence="1" key="1">
    <citation type="submission" date="2021-03" db="EMBL/GenBank/DDBJ databases">
        <title>Draft genome sequence of rust myrtle Austropuccinia psidii MF-1, a brazilian biotype.</title>
        <authorList>
            <person name="Quecine M.C."/>
            <person name="Pachon D.M.R."/>
            <person name="Bonatelli M.L."/>
            <person name="Correr F.H."/>
            <person name="Franceschini L.M."/>
            <person name="Leite T.F."/>
            <person name="Margarido G.R.A."/>
            <person name="Almeida C.A."/>
            <person name="Ferrarezi J.A."/>
            <person name="Labate C.A."/>
        </authorList>
    </citation>
    <scope>NUCLEOTIDE SEQUENCE</scope>
    <source>
        <strain evidence="1">MF-1</strain>
    </source>
</reference>
<keyword evidence="2" id="KW-1185">Reference proteome</keyword>
<dbReference type="AlphaFoldDB" id="A0A9Q3PQ28"/>
<organism evidence="1 2">
    <name type="scientific">Austropuccinia psidii MF-1</name>
    <dbReference type="NCBI Taxonomy" id="1389203"/>
    <lineage>
        <taxon>Eukaryota</taxon>
        <taxon>Fungi</taxon>
        <taxon>Dikarya</taxon>
        <taxon>Basidiomycota</taxon>
        <taxon>Pucciniomycotina</taxon>
        <taxon>Pucciniomycetes</taxon>
        <taxon>Pucciniales</taxon>
        <taxon>Sphaerophragmiaceae</taxon>
        <taxon>Austropuccinia</taxon>
    </lineage>
</organism>
<gene>
    <name evidence="1" type="ORF">O181_109688</name>
</gene>
<dbReference type="Proteomes" id="UP000765509">
    <property type="component" value="Unassembled WGS sequence"/>
</dbReference>
<accession>A0A9Q3PQ28</accession>
<dbReference type="OrthoDB" id="2790258at2759"/>
<comment type="caution">
    <text evidence="1">The sequence shown here is derived from an EMBL/GenBank/DDBJ whole genome shotgun (WGS) entry which is preliminary data.</text>
</comment>
<evidence type="ECO:0000313" key="2">
    <source>
        <dbReference type="Proteomes" id="UP000765509"/>
    </source>
</evidence>
<sequence length="115" mass="13268">MNTQEEREDDHPMLIANIVNQPDGADLNYNTIITQIGCLASYLQHSTQRRDNFSALVNLIYDEQNPKSAMTLLSHICTRWNSTYEMIQQTINLKEAYNQFGIPNNMQPYCLSPLE</sequence>
<proteinExistence type="predicted"/>